<evidence type="ECO:0000313" key="1">
    <source>
        <dbReference type="EMBL" id="KAI5669151.1"/>
    </source>
</evidence>
<comment type="caution">
    <text evidence="1">The sequence shown here is derived from an EMBL/GenBank/DDBJ whole genome shotgun (WGS) entry which is preliminary data.</text>
</comment>
<dbReference type="Proteomes" id="UP001060085">
    <property type="component" value="Linkage Group LG04"/>
</dbReference>
<protein>
    <submittedName>
        <fullName evidence="1">Uncharacterized protein</fullName>
    </submittedName>
</protein>
<organism evidence="1 2">
    <name type="scientific">Catharanthus roseus</name>
    <name type="common">Madagascar periwinkle</name>
    <name type="synonym">Vinca rosea</name>
    <dbReference type="NCBI Taxonomy" id="4058"/>
    <lineage>
        <taxon>Eukaryota</taxon>
        <taxon>Viridiplantae</taxon>
        <taxon>Streptophyta</taxon>
        <taxon>Embryophyta</taxon>
        <taxon>Tracheophyta</taxon>
        <taxon>Spermatophyta</taxon>
        <taxon>Magnoliopsida</taxon>
        <taxon>eudicotyledons</taxon>
        <taxon>Gunneridae</taxon>
        <taxon>Pentapetalae</taxon>
        <taxon>asterids</taxon>
        <taxon>lamiids</taxon>
        <taxon>Gentianales</taxon>
        <taxon>Apocynaceae</taxon>
        <taxon>Rauvolfioideae</taxon>
        <taxon>Vinceae</taxon>
        <taxon>Catharanthinae</taxon>
        <taxon>Catharanthus</taxon>
    </lineage>
</organism>
<keyword evidence="2" id="KW-1185">Reference proteome</keyword>
<proteinExistence type="predicted"/>
<accession>A0ACC0B952</accession>
<reference evidence="2" key="1">
    <citation type="journal article" date="2023" name="Nat. Plants">
        <title>Single-cell RNA sequencing provides a high-resolution roadmap for understanding the multicellular compartmentation of specialized metabolism.</title>
        <authorList>
            <person name="Sun S."/>
            <person name="Shen X."/>
            <person name="Li Y."/>
            <person name="Li Y."/>
            <person name="Wang S."/>
            <person name="Li R."/>
            <person name="Zhang H."/>
            <person name="Shen G."/>
            <person name="Guo B."/>
            <person name="Wei J."/>
            <person name="Xu J."/>
            <person name="St-Pierre B."/>
            <person name="Chen S."/>
            <person name="Sun C."/>
        </authorList>
    </citation>
    <scope>NUCLEOTIDE SEQUENCE [LARGE SCALE GENOMIC DNA]</scope>
</reference>
<dbReference type="EMBL" id="CM044704">
    <property type="protein sequence ID" value="KAI5669151.1"/>
    <property type="molecule type" value="Genomic_DNA"/>
</dbReference>
<evidence type="ECO:0000313" key="2">
    <source>
        <dbReference type="Proteomes" id="UP001060085"/>
    </source>
</evidence>
<sequence>MAVVHRLATNARLGKTEVKRHHTLRAFCIREHKLISTYHPHVLCRTRNGRHKTNKGGWDYRLPSRIGTQHRKLMIEQGSNVLAPQMKRCEE</sequence>
<name>A0ACC0B952_CATRO</name>
<gene>
    <name evidence="1" type="ORF">M9H77_19004</name>
</gene>